<feature type="transmembrane region" description="Helical" evidence="6">
    <location>
        <begin position="399"/>
        <end position="424"/>
    </location>
</feature>
<feature type="transmembrane region" description="Helical" evidence="6">
    <location>
        <begin position="371"/>
        <end position="393"/>
    </location>
</feature>
<geneLocation type="plasmid" evidence="8">
    <name>pRg502b</name>
</geneLocation>
<dbReference type="AlphaFoldDB" id="S3H7K0"/>
<protein>
    <submittedName>
        <fullName evidence="8">FtsX family attachment transporter-like protein</fullName>
    </submittedName>
</protein>
<evidence type="ECO:0000259" key="7">
    <source>
        <dbReference type="Pfam" id="PF02687"/>
    </source>
</evidence>
<feature type="transmembrane region" description="Helical" evidence="6">
    <location>
        <begin position="765"/>
        <end position="784"/>
    </location>
</feature>
<dbReference type="Pfam" id="PF02687">
    <property type="entry name" value="FtsX"/>
    <property type="match status" value="2"/>
</dbReference>
<dbReference type="PANTHER" id="PTHR30287">
    <property type="entry name" value="MEMBRANE COMPONENT OF PREDICTED ABC SUPERFAMILY METABOLITE UPTAKE TRANSPORTER"/>
    <property type="match status" value="1"/>
</dbReference>
<comment type="subcellular location">
    <subcellularLocation>
        <location evidence="1">Cell membrane</location>
        <topology evidence="1">Multi-pass membrane protein</topology>
    </subcellularLocation>
</comment>
<evidence type="ECO:0000313" key="8">
    <source>
        <dbReference type="EMBL" id="EPE94619.1"/>
    </source>
</evidence>
<keyword evidence="9" id="KW-1185">Reference proteome</keyword>
<dbReference type="EMBL" id="AEYE02000035">
    <property type="protein sequence ID" value="EPE94619.1"/>
    <property type="molecule type" value="Genomic_DNA"/>
</dbReference>
<dbReference type="InterPro" id="IPR038766">
    <property type="entry name" value="Membrane_comp_ABC_pdt"/>
</dbReference>
<accession>S3H7K0</accession>
<keyword evidence="3 6" id="KW-0812">Transmembrane</keyword>
<evidence type="ECO:0000256" key="5">
    <source>
        <dbReference type="ARBA" id="ARBA00023136"/>
    </source>
</evidence>
<dbReference type="PANTHER" id="PTHR30287:SF2">
    <property type="entry name" value="BLL1001 PROTEIN"/>
    <property type="match status" value="1"/>
</dbReference>
<feature type="transmembrane region" description="Helical" evidence="6">
    <location>
        <begin position="326"/>
        <end position="350"/>
    </location>
</feature>
<keyword evidence="5 6" id="KW-0472">Membrane</keyword>
<evidence type="ECO:0000256" key="3">
    <source>
        <dbReference type="ARBA" id="ARBA00022692"/>
    </source>
</evidence>
<feature type="transmembrane region" description="Helical" evidence="6">
    <location>
        <begin position="675"/>
        <end position="697"/>
    </location>
</feature>
<evidence type="ECO:0000256" key="4">
    <source>
        <dbReference type="ARBA" id="ARBA00022989"/>
    </source>
</evidence>
<comment type="caution">
    <text evidence="8">The sequence shown here is derived from an EMBL/GenBank/DDBJ whole genome shotgun (WGS) entry which is preliminary data.</text>
</comment>
<organism evidence="8 9">
    <name type="scientific">Rhizobium grahamii CCGE 502</name>
    <dbReference type="NCBI Taxonomy" id="990285"/>
    <lineage>
        <taxon>Bacteria</taxon>
        <taxon>Pseudomonadati</taxon>
        <taxon>Pseudomonadota</taxon>
        <taxon>Alphaproteobacteria</taxon>
        <taxon>Hyphomicrobiales</taxon>
        <taxon>Rhizobiaceae</taxon>
        <taxon>Rhizobium/Agrobacterium group</taxon>
        <taxon>Rhizobium</taxon>
    </lineage>
</organism>
<feature type="transmembrane region" description="Helical" evidence="6">
    <location>
        <begin position="445"/>
        <end position="465"/>
    </location>
</feature>
<gene>
    <name evidence="8" type="ORF">RGCCGE502_28963</name>
</gene>
<keyword evidence="8" id="KW-0614">Plasmid</keyword>
<evidence type="ECO:0000256" key="2">
    <source>
        <dbReference type="ARBA" id="ARBA00022475"/>
    </source>
</evidence>
<evidence type="ECO:0000256" key="6">
    <source>
        <dbReference type="SAM" id="Phobius"/>
    </source>
</evidence>
<feature type="transmembrane region" description="Helical" evidence="6">
    <location>
        <begin position="227"/>
        <end position="250"/>
    </location>
</feature>
<dbReference type="RefSeq" id="WP_016557713.1">
    <property type="nucleotide sequence ID" value="NZ_AEYE02000035.1"/>
</dbReference>
<proteinExistence type="predicted"/>
<evidence type="ECO:0000256" key="1">
    <source>
        <dbReference type="ARBA" id="ARBA00004651"/>
    </source>
</evidence>
<dbReference type="HOGENOM" id="CLU_012341_0_1_5"/>
<reference evidence="8 9" key="1">
    <citation type="journal article" date="2012" name="J. Bacteriol.">
        <title>Genome sequence of Rhizobium grahamii CCGE502, a broad-host-range symbiont with low nodulation competitiveness in Phaseolus vulgaris.</title>
        <authorList>
            <person name="Althabegoiti M.J."/>
            <person name="Lozano L."/>
            <person name="Torres-Tejerizo G."/>
            <person name="Ormeno-Orrillo E."/>
            <person name="Rogel M.A."/>
            <person name="Gonzalez V."/>
            <person name="Martinez-Romero E."/>
        </authorList>
    </citation>
    <scope>NUCLEOTIDE SEQUENCE [LARGE SCALE GENOMIC DNA]</scope>
    <source>
        <strain evidence="8 9">CCGE 502</strain>
        <plasmid evidence="8">pRg502b</plasmid>
    </source>
</reference>
<keyword evidence="4 6" id="KW-1133">Transmembrane helix</keyword>
<sequence length="803" mass="87326">MTTTAFAALLSHWRRKPLQLMTLIMGIALATALWSGVQAINAEARASYARAASVLEQSGMAQIIGRDGAGIPIATYARLRRAGWKVSPVIEGNYRFGTTRVRLIGVEPLTMPSEAQVLDASKGDDVPRLLASKGQLITSEATARKLREVTHMEIRTSERVPDDAAFVDIGVADRLLNAHGHLTRLIVAPTPAPDAPPLQTVAPDVTFKASADRPDVARLTDSFHLNLTAFGFLSFVVGLFIVYSASGLSFEQRRGTFRTLRSLGVSLRSLTMMIVIELAMLALLSGLLGVALGYIIAWLLLPGVAATLRGLYDASVPESLSLRPEWWFAGLGIALGGTAVSSAQSLWRVWRMPILSAAQPRAWARATTPGLAYHALGGILLLFTATLLVFMGAGLLSGFAVLGCLLLGAALLLPALLSIFLIIAEKASKGSAMLHWFWADARLQLPGLSLALMALLLALATNIGVGTMVSSFRLTFNGWLDQRLAAELYVTARDEGEAFRLREWLPRHSISVLPIWNAEADVSGERLAIYGVADDQTYRDHWPLIEATANAWDEIAAGRASLINEQMWRRVRIKLGDRISIGRDWSLPVVGVYSDYGNPKGQIIVGIDALVQHFPDVPKLRYGVRVPMSDVSRLRRDLVHALGVPDGNIVDQGSLKRQSRAVFDQTFRVTGALNVLTLAVAGFAMFSSLLTLSGIRLPQLAPIWAMGSRRRTLVALEVMRALSLWAAVFLAAIPVGLALAWILLAIVNVEAFGWRLPMAVFPWEWLWLGLVAFIAACLSVAVPVRRLVSIHPADLLRVFANER</sequence>
<evidence type="ECO:0000313" key="9">
    <source>
        <dbReference type="Proteomes" id="UP000014411"/>
    </source>
</evidence>
<feature type="transmembrane region" description="Helical" evidence="6">
    <location>
        <begin position="270"/>
        <end position="301"/>
    </location>
</feature>
<keyword evidence="2" id="KW-1003">Cell membrane</keyword>
<name>S3H7K0_9HYPH</name>
<dbReference type="Proteomes" id="UP000014411">
    <property type="component" value="Unassembled WGS sequence"/>
</dbReference>
<dbReference type="GO" id="GO:0005886">
    <property type="term" value="C:plasma membrane"/>
    <property type="evidence" value="ECO:0007669"/>
    <property type="project" value="UniProtKB-SubCell"/>
</dbReference>
<feature type="domain" description="ABC3 transporter permease C-terminal" evidence="7">
    <location>
        <begin position="229"/>
        <end position="353"/>
    </location>
</feature>
<feature type="domain" description="ABC3 transporter permease C-terminal" evidence="7">
    <location>
        <begin position="674"/>
        <end position="792"/>
    </location>
</feature>
<feature type="transmembrane region" description="Helical" evidence="6">
    <location>
        <begin position="718"/>
        <end position="745"/>
    </location>
</feature>
<dbReference type="InterPro" id="IPR003838">
    <property type="entry name" value="ABC3_permease_C"/>
</dbReference>